<gene>
    <name evidence="1" type="ORF">ROSINTL182_06875</name>
</gene>
<dbReference type="Proteomes" id="UP000004828">
    <property type="component" value="Unassembled WGS sequence"/>
</dbReference>
<reference evidence="1 2" key="1">
    <citation type="submission" date="2009-08" db="EMBL/GenBank/DDBJ databases">
        <authorList>
            <person name="Weinstock G."/>
            <person name="Sodergren E."/>
            <person name="Clifton S."/>
            <person name="Fulton L."/>
            <person name="Fulton B."/>
            <person name="Courtney L."/>
            <person name="Fronick C."/>
            <person name="Harrison M."/>
            <person name="Strong C."/>
            <person name="Farmer C."/>
            <person name="Delahaunty K."/>
            <person name="Markovic C."/>
            <person name="Hall O."/>
            <person name="Minx P."/>
            <person name="Tomlinson C."/>
            <person name="Mitreva M."/>
            <person name="Nelson J."/>
            <person name="Hou S."/>
            <person name="Wollam A."/>
            <person name="Pepin K.H."/>
            <person name="Johnson M."/>
            <person name="Bhonagiri V."/>
            <person name="Nash W.E."/>
            <person name="Warren W."/>
            <person name="Chinwalla A."/>
            <person name="Mardis E.R."/>
            <person name="Wilson R.K."/>
        </authorList>
    </citation>
    <scope>NUCLEOTIDE SEQUENCE [LARGE SCALE GENOMIC DNA]</scope>
    <source>
        <strain evidence="1 2">L1-82</strain>
    </source>
</reference>
<dbReference type="HOGENOM" id="CLU_3188535_0_0_9"/>
<organism evidence="1 2">
    <name type="scientific">Roseburia intestinalis L1-82</name>
    <dbReference type="NCBI Taxonomy" id="536231"/>
    <lineage>
        <taxon>Bacteria</taxon>
        <taxon>Bacillati</taxon>
        <taxon>Bacillota</taxon>
        <taxon>Clostridia</taxon>
        <taxon>Lachnospirales</taxon>
        <taxon>Lachnospiraceae</taxon>
        <taxon>Roseburia</taxon>
    </lineage>
</organism>
<dbReference type="EMBL" id="ABYJ02000089">
    <property type="protein sequence ID" value="EEV01202.1"/>
    <property type="molecule type" value="Genomic_DNA"/>
</dbReference>
<accession>C7GAE5</accession>
<protein>
    <submittedName>
        <fullName evidence="1">Uncharacterized protein</fullName>
    </submittedName>
</protein>
<proteinExistence type="predicted"/>
<dbReference type="AlphaFoldDB" id="C7GAE5"/>
<name>C7GAE5_9FIRM</name>
<sequence>MCIIRLYILIIIKDFSFRDNRNMLKWEKRLEAGKLITGMKIYEGTI</sequence>
<evidence type="ECO:0000313" key="2">
    <source>
        <dbReference type="Proteomes" id="UP000004828"/>
    </source>
</evidence>
<evidence type="ECO:0000313" key="1">
    <source>
        <dbReference type="EMBL" id="EEV01202.1"/>
    </source>
</evidence>
<comment type="caution">
    <text evidence="1">The sequence shown here is derived from an EMBL/GenBank/DDBJ whole genome shotgun (WGS) entry which is preliminary data.</text>
</comment>